<evidence type="ECO:0000313" key="2">
    <source>
        <dbReference type="EMBL" id="ABM76986.1"/>
    </source>
</evidence>
<evidence type="ECO:0000256" key="1">
    <source>
        <dbReference type="SAM" id="Phobius"/>
    </source>
</evidence>
<organism evidence="2 3">
    <name type="scientific">Prochlorococcus marinus (strain MIT 9303)</name>
    <dbReference type="NCBI Taxonomy" id="59922"/>
    <lineage>
        <taxon>Bacteria</taxon>
        <taxon>Bacillati</taxon>
        <taxon>Cyanobacteriota</taxon>
        <taxon>Cyanophyceae</taxon>
        <taxon>Synechococcales</taxon>
        <taxon>Prochlorococcaceae</taxon>
        <taxon>Prochlorococcus</taxon>
    </lineage>
</organism>
<keyword evidence="1" id="KW-0812">Transmembrane</keyword>
<dbReference type="KEGG" id="pmf:P9303_02311"/>
<accession>A2C676</accession>
<dbReference type="Proteomes" id="UP000002274">
    <property type="component" value="Chromosome"/>
</dbReference>
<dbReference type="STRING" id="59922.P9303_02311"/>
<feature type="transmembrane region" description="Helical" evidence="1">
    <location>
        <begin position="33"/>
        <end position="52"/>
    </location>
</feature>
<evidence type="ECO:0000313" key="3">
    <source>
        <dbReference type="Proteomes" id="UP000002274"/>
    </source>
</evidence>
<protein>
    <submittedName>
        <fullName evidence="2">Possible Zinc finger, C3HC4 type (RING finger)</fullName>
    </submittedName>
</protein>
<sequence length="118" mass="12020">MARPSALIWLALLLILLLPTAAGRILLDLAGGLMLVALVLPFLLAGFGWLGWRVLQSRMVTCQACGVRTFGSSGQCPVCGAGLSDTSELGDFKDAGGISTPASAATIDITAEDAGSEG</sequence>
<proteinExistence type="predicted"/>
<dbReference type="AlphaFoldDB" id="A2C676"/>
<dbReference type="EMBL" id="CP000554">
    <property type="protein sequence ID" value="ABM76986.1"/>
    <property type="molecule type" value="Genomic_DNA"/>
</dbReference>
<keyword evidence="1" id="KW-0472">Membrane</keyword>
<gene>
    <name evidence="2" type="ordered locus">P9303_02311</name>
</gene>
<dbReference type="HOGENOM" id="CLU_168346_0_0_3"/>
<name>A2C676_PROM3</name>
<dbReference type="BioCyc" id="PMAR59922:G1G80-224-MONOMER"/>
<reference evidence="2 3" key="1">
    <citation type="journal article" date="2007" name="PLoS Genet.">
        <title>Patterns and implications of gene gain and loss in the evolution of Prochlorococcus.</title>
        <authorList>
            <person name="Kettler G.C."/>
            <person name="Martiny A.C."/>
            <person name="Huang K."/>
            <person name="Zucker J."/>
            <person name="Coleman M.L."/>
            <person name="Rodrigue S."/>
            <person name="Chen F."/>
            <person name="Lapidus A."/>
            <person name="Ferriera S."/>
            <person name="Johnson J."/>
            <person name="Steglich C."/>
            <person name="Church G.M."/>
            <person name="Richardson P."/>
            <person name="Chisholm S.W."/>
        </authorList>
    </citation>
    <scope>NUCLEOTIDE SEQUENCE [LARGE SCALE GENOMIC DNA]</scope>
    <source>
        <strain evidence="2 3">MIT 9303</strain>
    </source>
</reference>
<dbReference type="RefSeq" id="WP_011824914.1">
    <property type="nucleotide sequence ID" value="NC_008820.1"/>
</dbReference>
<keyword evidence="1" id="KW-1133">Transmembrane helix</keyword>